<feature type="domain" description="Cathepsin propeptide inhibitor" evidence="9">
    <location>
        <begin position="244"/>
        <end position="300"/>
    </location>
</feature>
<feature type="signal peptide" evidence="7">
    <location>
        <begin position="1"/>
        <end position="18"/>
    </location>
</feature>
<feature type="chain" id="PRO_5020031965" evidence="7">
    <location>
        <begin position="19"/>
        <end position="582"/>
    </location>
</feature>
<proteinExistence type="inferred from homology"/>
<name>A0A4D9EP87_9SAUR</name>
<dbReference type="Pfam" id="PF00112">
    <property type="entry name" value="Peptidase_C1"/>
    <property type="match status" value="1"/>
</dbReference>
<dbReference type="InterPro" id="IPR038765">
    <property type="entry name" value="Papain-like_cys_pep_sf"/>
</dbReference>
<evidence type="ECO:0000313" key="10">
    <source>
        <dbReference type="EMBL" id="TFK13221.1"/>
    </source>
</evidence>
<accession>A0A4D9EP87</accession>
<dbReference type="SMART" id="SM00848">
    <property type="entry name" value="Inhibitor_I29"/>
    <property type="match status" value="1"/>
</dbReference>
<comment type="caution">
    <text evidence="10">The sequence shown here is derived from an EMBL/GenBank/DDBJ whole genome shotgun (WGS) entry which is preliminary data.</text>
</comment>
<dbReference type="InterPro" id="IPR013201">
    <property type="entry name" value="Prot_inhib_I29"/>
</dbReference>
<evidence type="ECO:0000259" key="9">
    <source>
        <dbReference type="SMART" id="SM00848"/>
    </source>
</evidence>
<dbReference type="AlphaFoldDB" id="A0A4D9EP87"/>
<comment type="similarity">
    <text evidence="1">Belongs to the peptidase C1 family.</text>
</comment>
<evidence type="ECO:0000256" key="3">
    <source>
        <dbReference type="ARBA" id="ARBA00022801"/>
    </source>
</evidence>
<protein>
    <submittedName>
        <fullName evidence="10">Histidine decarboxylase</fullName>
    </submittedName>
</protein>
<dbReference type="InterPro" id="IPR000668">
    <property type="entry name" value="Peptidase_C1A_C"/>
</dbReference>
<dbReference type="InterPro" id="IPR013128">
    <property type="entry name" value="Peptidase_C1A"/>
</dbReference>
<dbReference type="OrthoDB" id="65740at2759"/>
<keyword evidence="11" id="KW-1185">Reference proteome</keyword>
<keyword evidence="3" id="KW-0378">Hydrolase</keyword>
<dbReference type="InterPro" id="IPR039417">
    <property type="entry name" value="Peptidase_C1A_papain-like"/>
</dbReference>
<keyword evidence="5" id="KW-0865">Zymogen</keyword>
<dbReference type="Pfam" id="PF08246">
    <property type="entry name" value="Inhibitor_I29"/>
    <property type="match status" value="1"/>
</dbReference>
<dbReference type="GO" id="GO:0006508">
    <property type="term" value="P:proteolysis"/>
    <property type="evidence" value="ECO:0007669"/>
    <property type="project" value="UniProtKB-KW"/>
</dbReference>
<dbReference type="PANTHER" id="PTHR12411">
    <property type="entry name" value="CYSTEINE PROTEASE FAMILY C1-RELATED"/>
    <property type="match status" value="1"/>
</dbReference>
<evidence type="ECO:0000256" key="7">
    <source>
        <dbReference type="SAM" id="SignalP"/>
    </source>
</evidence>
<dbReference type="GO" id="GO:0008234">
    <property type="term" value="F:cysteine-type peptidase activity"/>
    <property type="evidence" value="ECO:0007669"/>
    <property type="project" value="UniProtKB-KW"/>
</dbReference>
<evidence type="ECO:0000256" key="6">
    <source>
        <dbReference type="ARBA" id="ARBA00023157"/>
    </source>
</evidence>
<feature type="domain" description="Peptidase C1A papain C-terminal" evidence="8">
    <location>
        <begin position="328"/>
        <end position="476"/>
    </location>
</feature>
<evidence type="ECO:0000256" key="4">
    <source>
        <dbReference type="ARBA" id="ARBA00022807"/>
    </source>
</evidence>
<gene>
    <name evidence="10" type="ORF">DR999_PMT03164</name>
</gene>
<dbReference type="Proteomes" id="UP000297703">
    <property type="component" value="Unassembled WGS sequence"/>
</dbReference>
<dbReference type="STRING" id="55544.A0A4D9EP87"/>
<keyword evidence="4" id="KW-0788">Thiol protease</keyword>
<keyword evidence="7" id="KW-0732">Signal</keyword>
<dbReference type="PROSITE" id="PS00139">
    <property type="entry name" value="THIOL_PROTEASE_CYS"/>
    <property type="match status" value="1"/>
</dbReference>
<evidence type="ECO:0000256" key="2">
    <source>
        <dbReference type="ARBA" id="ARBA00022670"/>
    </source>
</evidence>
<dbReference type="SMART" id="SM00645">
    <property type="entry name" value="Pept_C1"/>
    <property type="match status" value="1"/>
</dbReference>
<reference evidence="10 11" key="2">
    <citation type="submission" date="2019-04" db="EMBL/GenBank/DDBJ databases">
        <title>The genome sequence of big-headed turtle.</title>
        <authorList>
            <person name="Gong S."/>
        </authorList>
    </citation>
    <scope>NUCLEOTIDE SEQUENCE [LARGE SCALE GENOMIC DNA]</scope>
    <source>
        <strain evidence="10">DO16091913</strain>
        <tissue evidence="10">Muscle</tissue>
    </source>
</reference>
<evidence type="ECO:0000313" key="11">
    <source>
        <dbReference type="Proteomes" id="UP000297703"/>
    </source>
</evidence>
<reference evidence="10 11" key="1">
    <citation type="submission" date="2019-04" db="EMBL/GenBank/DDBJ databases">
        <title>Draft genome of the big-headed turtle Platysternon megacephalum.</title>
        <authorList>
            <person name="Gong S."/>
        </authorList>
    </citation>
    <scope>NUCLEOTIDE SEQUENCE [LARGE SCALE GENOMIC DNA]</scope>
    <source>
        <strain evidence="10">DO16091913</strain>
        <tissue evidence="10">Muscle</tissue>
    </source>
</reference>
<dbReference type="Gene3D" id="3.90.70.10">
    <property type="entry name" value="Cysteine proteinases"/>
    <property type="match status" value="1"/>
</dbReference>
<keyword evidence="2" id="KW-0645">Protease</keyword>
<dbReference type="CDD" id="cd02248">
    <property type="entry name" value="Peptidase_C1A"/>
    <property type="match status" value="1"/>
</dbReference>
<organism evidence="10 11">
    <name type="scientific">Platysternon megacephalum</name>
    <name type="common">big-headed turtle</name>
    <dbReference type="NCBI Taxonomy" id="55544"/>
    <lineage>
        <taxon>Eukaryota</taxon>
        <taxon>Metazoa</taxon>
        <taxon>Chordata</taxon>
        <taxon>Craniata</taxon>
        <taxon>Vertebrata</taxon>
        <taxon>Euteleostomi</taxon>
        <taxon>Archelosauria</taxon>
        <taxon>Testudinata</taxon>
        <taxon>Testudines</taxon>
        <taxon>Cryptodira</taxon>
        <taxon>Durocryptodira</taxon>
        <taxon>Testudinoidea</taxon>
        <taxon>Platysternidae</taxon>
        <taxon>Platysternon</taxon>
    </lineage>
</organism>
<evidence type="ECO:0000256" key="1">
    <source>
        <dbReference type="ARBA" id="ARBA00008455"/>
    </source>
</evidence>
<dbReference type="InterPro" id="IPR000169">
    <property type="entry name" value="Pept_cys_AS"/>
</dbReference>
<evidence type="ECO:0000256" key="5">
    <source>
        <dbReference type="ARBA" id="ARBA00023145"/>
    </source>
</evidence>
<evidence type="ECO:0000259" key="8">
    <source>
        <dbReference type="SMART" id="SM00645"/>
    </source>
</evidence>
<dbReference type="SUPFAM" id="SSF54001">
    <property type="entry name" value="Cysteine proteinases"/>
    <property type="match status" value="1"/>
</dbReference>
<sequence>MGALQWALLLALWSSVAGKRCKLLSTIPEFGDIYHVKGVISLPYAEIEEPFEAWYNLSGGQSRIQYYHGQVITYQLGSVKPYGASYKITPETTETEVNVVKCFRLNGTKEKLVKPQSVFPHTHGFKFLRDEYFKGQYCSVWQDVSDWGKKKNVYTLWVTNTSCGWSPVHYEMRGYNSVLGSHYDKYEIDYSDFTHSYPASVFDLPTNRTKSCGELPGLGAERWILANPMQDFVGRQEDRSHQVFHHYRKTFGKSYDSEQETEHRQHAFTHNMRFVHSKNRANLPYRLALNHLADRTPEEMAVLRGRLKSGAPNNGQPFPAELYTGLILPEILDWRLYGAVTPVKDQAMCGSCWSFAATGAMEGALFLKTGVVTPLSQQVLIDCSWGFGNYGCDGGEEWSAYEWIKKHGGIARTDSYGPYKGQVSAVPSGSAAGGARGAAPLARELWSRSTSPVCSRSVSQKQVATKGELLLPAGPRPVGALGLYLQQPHSESVTRVQHPHGKQPLGLLTTCPRWPQLQLHGPDKALAWDLADLGSATSLAGNFPCSVPQVPWLCNGGETPLPIGGVGGRHLGTVLIGVTERK</sequence>
<dbReference type="EMBL" id="QXTE01000016">
    <property type="protein sequence ID" value="TFK13221.1"/>
    <property type="molecule type" value="Genomic_DNA"/>
</dbReference>
<keyword evidence="6" id="KW-1015">Disulfide bond</keyword>